<dbReference type="PRINTS" id="PR00081">
    <property type="entry name" value="GDHRDH"/>
</dbReference>
<dbReference type="GO" id="GO:0005737">
    <property type="term" value="C:cytoplasm"/>
    <property type="evidence" value="ECO:0007669"/>
    <property type="project" value="TreeGrafter"/>
</dbReference>
<dbReference type="InterPro" id="IPR036291">
    <property type="entry name" value="NAD(P)-bd_dom_sf"/>
</dbReference>
<dbReference type="AlphaFoldDB" id="A0A6J0BMX3"/>
<dbReference type="RefSeq" id="XP_015515940.2">
    <property type="nucleotide sequence ID" value="XM_015660454.2"/>
</dbReference>
<keyword evidence="2" id="KW-0560">Oxidoreductase</keyword>
<protein>
    <submittedName>
        <fullName evidence="5">Peroxisomal hydratase-dehydrogenase-epimerase</fullName>
    </submittedName>
</protein>
<dbReference type="GeneID" id="107221456"/>
<gene>
    <name evidence="5" type="primary">LOC107221456</name>
</gene>
<dbReference type="KEGG" id="nlo:107221456"/>
<dbReference type="InterPro" id="IPR020904">
    <property type="entry name" value="Sc_DH/Rdtase_CS"/>
</dbReference>
<dbReference type="FunCoup" id="A0A6J0BMX3">
    <property type="interactions" value="111"/>
</dbReference>
<dbReference type="InterPro" id="IPR057326">
    <property type="entry name" value="KR_dom"/>
</dbReference>
<evidence type="ECO:0000256" key="2">
    <source>
        <dbReference type="ARBA" id="ARBA00023002"/>
    </source>
</evidence>
<dbReference type="PANTHER" id="PTHR44229">
    <property type="entry name" value="15-HYDROXYPROSTAGLANDIN DEHYDROGENASE [NAD(+)]"/>
    <property type="match status" value="1"/>
</dbReference>
<keyword evidence="4" id="KW-1185">Reference proteome</keyword>
<dbReference type="OrthoDB" id="417891at2759"/>
<dbReference type="InParanoid" id="A0A6J0BMX3"/>
<dbReference type="Pfam" id="PF00106">
    <property type="entry name" value="adh_short"/>
    <property type="match status" value="3"/>
</dbReference>
<feature type="domain" description="Ketoreductase" evidence="3">
    <location>
        <begin position="628"/>
        <end position="765"/>
    </location>
</feature>
<dbReference type="GO" id="GO:0006629">
    <property type="term" value="P:lipid metabolic process"/>
    <property type="evidence" value="ECO:0007669"/>
    <property type="project" value="UniProtKB-ARBA"/>
</dbReference>
<dbReference type="CDD" id="cd05323">
    <property type="entry name" value="ADH_SDR_c_like"/>
    <property type="match status" value="2"/>
</dbReference>
<evidence type="ECO:0000259" key="3">
    <source>
        <dbReference type="SMART" id="SM00822"/>
    </source>
</evidence>
<evidence type="ECO:0000313" key="5">
    <source>
        <dbReference type="RefSeq" id="XP_015515940.2"/>
    </source>
</evidence>
<evidence type="ECO:0000313" key="4">
    <source>
        <dbReference type="Proteomes" id="UP000829291"/>
    </source>
</evidence>
<accession>A0A6J0BMX3</accession>
<name>A0A6J0BMX3_NEOLC</name>
<evidence type="ECO:0000256" key="1">
    <source>
        <dbReference type="ARBA" id="ARBA00006484"/>
    </source>
</evidence>
<dbReference type="PANTHER" id="PTHR44229:SF8">
    <property type="entry name" value="ALCOHOL DEHYDROGENASE-RELATED"/>
    <property type="match status" value="1"/>
</dbReference>
<proteinExistence type="inferred from homology"/>
<dbReference type="SUPFAM" id="SSF51735">
    <property type="entry name" value="NAD(P)-binding Rossmann-fold domains"/>
    <property type="match status" value="3"/>
</dbReference>
<dbReference type="SMART" id="SM00822">
    <property type="entry name" value="PKS_KR"/>
    <property type="match status" value="1"/>
</dbReference>
<dbReference type="PROSITE" id="PS00061">
    <property type="entry name" value="ADH_SHORT"/>
    <property type="match status" value="3"/>
</dbReference>
<comment type="similarity">
    <text evidence="1">Belongs to the short-chain dehydrogenases/reductases (SDR) family.</text>
</comment>
<dbReference type="PRINTS" id="PR00080">
    <property type="entry name" value="SDRFAMILY"/>
</dbReference>
<dbReference type="Gene3D" id="3.40.50.720">
    <property type="entry name" value="NAD(P)-binding Rossmann-like Domain"/>
    <property type="match status" value="3"/>
</dbReference>
<dbReference type="Proteomes" id="UP000829291">
    <property type="component" value="Chromosome 7"/>
</dbReference>
<dbReference type="InterPro" id="IPR002347">
    <property type="entry name" value="SDR_fam"/>
</dbReference>
<organism evidence="5">
    <name type="scientific">Neodiprion lecontei</name>
    <name type="common">Redheaded pine sawfly</name>
    <dbReference type="NCBI Taxonomy" id="441921"/>
    <lineage>
        <taxon>Eukaryota</taxon>
        <taxon>Metazoa</taxon>
        <taxon>Ecdysozoa</taxon>
        <taxon>Arthropoda</taxon>
        <taxon>Hexapoda</taxon>
        <taxon>Insecta</taxon>
        <taxon>Pterygota</taxon>
        <taxon>Neoptera</taxon>
        <taxon>Endopterygota</taxon>
        <taxon>Hymenoptera</taxon>
        <taxon>Tenthredinoidea</taxon>
        <taxon>Diprionidae</taxon>
        <taxon>Diprioninae</taxon>
        <taxon>Neodiprion</taxon>
    </lineage>
</organism>
<reference evidence="5" key="1">
    <citation type="submission" date="2025-08" db="UniProtKB">
        <authorList>
            <consortium name="RefSeq"/>
        </authorList>
    </citation>
    <scope>IDENTIFICATION</scope>
    <source>
        <tissue evidence="5">Thorax and Abdomen</tissue>
    </source>
</reference>
<sequence>MDPIANKVVLITGGANGIGFAYATEFLRNGAAHVAILDLANSKGDESAKKLNAEFGPDRAIFIVCDVTKQQEFEDAFAKVVKEFGGLDIVINNAGIMDDARWELMIEINITAVVRGTLLAFRYMGKDKGGKGGTLVNVSSVAGLVPAMPFPIYGGTKHAVIGISRSFGHPYHYDKSEVRILTMCPGGTETQLVTKAGGRMLDMVEQQAVSDALGSIPIQRPESVAKGMMEIIKVGKSGSVWLVNNGEPACEVDIPDSPVTKASISSETSDQQYNKPLRSALATSLYRLLRSYSLGLELTSANITSSVRSHIVDHALCSVNIKMAIENKIALVTGGANGIGLEYVKALLRNGAAHVAILDLANSNGDKVVSKLNEEFGKGKVIFIVCDVTKPEDLEAGFAKTVKEFGGLDIVINNAGIMDDSRWELMIDINLNAVVRGVLLGLKYMGKDNGGKGGTIVNIASIAGLVPVTIFPIYAATKHAIIGLSRSFGQPYHYEKSGVRFVTVCPSATNTQLITKSGGRILKGVVDEKEHSRMLSHFGDQSPEFVANEVMKMIRNEKNGSAWLVANGEPAYEVDIPDTPVRKAYLVVIIQCTGRGQEYKSLVSPSETINLVAEKLGSRPKMFTIKNKSVLITGGANGLGFAYATELLRNGAARVAVLDLKNSNGEEAEKKLNSTSGNGKALFIVCDVTKPEELEAAFAKTVKEFGGLDIVINNAGIMDDSRWELMININLTALTRGTLLGLKYMGKDNNGKGGVIVNVSSVLGLMPIEIFPIYSGTKHAVVGLTRSFAKPYHYDRTGVRMLTVCPGAADTQLLTQCDGRTLDCISLEAIQQIKAAYPVISTDEAAKGMIHVIQKAENGGVWIIESGKPPYEAAVSDYPTAKIPTEG</sequence>
<dbReference type="GO" id="GO:0016616">
    <property type="term" value="F:oxidoreductase activity, acting on the CH-OH group of donors, NAD or NADP as acceptor"/>
    <property type="evidence" value="ECO:0007669"/>
    <property type="project" value="TreeGrafter"/>
</dbReference>